<evidence type="ECO:0000256" key="1">
    <source>
        <dbReference type="ARBA" id="ARBA00004651"/>
    </source>
</evidence>
<feature type="transmembrane region" description="Helical" evidence="12">
    <location>
        <begin position="423"/>
        <end position="443"/>
    </location>
</feature>
<dbReference type="SUPFAM" id="SSF144083">
    <property type="entry name" value="Magnesium transport protein CorA, transmembrane region"/>
    <property type="match status" value="1"/>
</dbReference>
<evidence type="ECO:0000256" key="5">
    <source>
        <dbReference type="ARBA" id="ARBA00022692"/>
    </source>
</evidence>
<protein>
    <recommendedName>
        <fullName evidence="15">Magnesium transporter</fullName>
    </recommendedName>
</protein>
<comment type="catalytic activity">
    <reaction evidence="10">
        <text>Mg(2+)(in) = Mg(2+)(out)</text>
        <dbReference type="Rhea" id="RHEA:29827"/>
        <dbReference type="ChEBI" id="CHEBI:18420"/>
    </reaction>
</comment>
<organism evidence="13 14">
    <name type="scientific">Candidatus Coatesbacteria bacterium RBG_13_66_14</name>
    <dbReference type="NCBI Taxonomy" id="1817816"/>
    <lineage>
        <taxon>Bacteria</taxon>
        <taxon>Candidatus Coatesiibacteriota</taxon>
    </lineage>
</organism>
<dbReference type="FunFam" id="1.20.58.340:FF:000004">
    <property type="entry name" value="Magnesium transport protein CorA"/>
    <property type="match status" value="1"/>
</dbReference>
<keyword evidence="4" id="KW-1003">Cell membrane</keyword>
<evidence type="ECO:0000256" key="8">
    <source>
        <dbReference type="ARBA" id="ARBA00023065"/>
    </source>
</evidence>
<dbReference type="GO" id="GO:0050897">
    <property type="term" value="F:cobalt ion binding"/>
    <property type="evidence" value="ECO:0007669"/>
    <property type="project" value="TreeGrafter"/>
</dbReference>
<evidence type="ECO:0000256" key="4">
    <source>
        <dbReference type="ARBA" id="ARBA00022475"/>
    </source>
</evidence>
<evidence type="ECO:0000256" key="10">
    <source>
        <dbReference type="ARBA" id="ARBA00034269"/>
    </source>
</evidence>
<keyword evidence="7 12" id="KW-1133">Transmembrane helix</keyword>
<gene>
    <name evidence="13" type="ORF">A2Y64_09295</name>
</gene>
<evidence type="ECO:0000256" key="7">
    <source>
        <dbReference type="ARBA" id="ARBA00022989"/>
    </source>
</evidence>
<reference evidence="13 14" key="1">
    <citation type="journal article" date="2016" name="Nat. Commun.">
        <title>Thousands of microbial genomes shed light on interconnected biogeochemical processes in an aquifer system.</title>
        <authorList>
            <person name="Anantharaman K."/>
            <person name="Brown C.T."/>
            <person name="Hug L.A."/>
            <person name="Sharon I."/>
            <person name="Castelle C.J."/>
            <person name="Probst A.J."/>
            <person name="Thomas B.C."/>
            <person name="Singh A."/>
            <person name="Wilkins M.J."/>
            <person name="Karaoz U."/>
            <person name="Brodie E.L."/>
            <person name="Williams K.H."/>
            <person name="Hubbard S.S."/>
            <person name="Banfield J.F."/>
        </authorList>
    </citation>
    <scope>NUCLEOTIDE SEQUENCE [LARGE SCALE GENOMIC DNA]</scope>
</reference>
<dbReference type="Proteomes" id="UP000177187">
    <property type="component" value="Unassembled WGS sequence"/>
</dbReference>
<comment type="function">
    <text evidence="11">Mediates influx of magnesium ions. Alternates between open and closed states. Activated by low cytoplasmic Mg(2+) levels. Inactive when cytoplasmic Mg(2+) levels are high.</text>
</comment>
<sequence>MTATHELLFAGGSNSLLIGEWIPFGANYIDLFSRKIRPSYAPVGSTFLSEEIDPRPEEATFEIKAPPTELIVRETLRGKRVSLSARLGYAETGGDIQNERVGVQLDVFGRVVYAAGLESVNGRGDRISLDSLAPIIADLVTDTSKMMTTVLASSQNRLMELIHQGYSEERDKFVAFLAQTLHRGDGEALDRDHDPLADRDERAEVAQLLGEIFSSLRLLDGTLVIRGRSGLFLIAPEWESYERAVTTYGYLHALEDAVDNLFRGAAINNDRIREAKRSITSGEVKEASALRKEMTHLSEDIITYKVLSEMLQAAAASLAESVERHREAFEPHERELLEAISIENDLDILVNKVGDLGTTFEAVELSMEGLVHLVGTLREEETERLNNVMQLLTVVTTVAVPITLISGWYGMNFKVMPELDWPGSYFVLIGVAVTIIVGLLILFKRKGWF</sequence>
<keyword evidence="6" id="KW-0460">Magnesium</keyword>
<dbReference type="GO" id="GO:0015087">
    <property type="term" value="F:cobalt ion transmembrane transporter activity"/>
    <property type="evidence" value="ECO:0007669"/>
    <property type="project" value="TreeGrafter"/>
</dbReference>
<evidence type="ECO:0000256" key="3">
    <source>
        <dbReference type="ARBA" id="ARBA00022448"/>
    </source>
</evidence>
<keyword evidence="5 12" id="KW-0812">Transmembrane</keyword>
<evidence type="ECO:0000256" key="2">
    <source>
        <dbReference type="ARBA" id="ARBA00009765"/>
    </source>
</evidence>
<keyword evidence="9 12" id="KW-0472">Membrane</keyword>
<evidence type="ECO:0000313" key="13">
    <source>
        <dbReference type="EMBL" id="OGD72116.1"/>
    </source>
</evidence>
<comment type="similarity">
    <text evidence="2">Belongs to the CorA metal ion transporter (MIT) (TC 1.A.35) family.</text>
</comment>
<dbReference type="STRING" id="1817816.A2Y64_09295"/>
<evidence type="ECO:0000256" key="12">
    <source>
        <dbReference type="SAM" id="Phobius"/>
    </source>
</evidence>
<dbReference type="EMBL" id="MFAF01000131">
    <property type="protein sequence ID" value="OGD72116.1"/>
    <property type="molecule type" value="Genomic_DNA"/>
</dbReference>
<dbReference type="InterPro" id="IPR002523">
    <property type="entry name" value="MgTranspt_CorA/ZnTranspt_ZntB"/>
</dbReference>
<keyword evidence="3" id="KW-0813">Transport</keyword>
<keyword evidence="8" id="KW-0406">Ion transport</keyword>
<dbReference type="AlphaFoldDB" id="A0A1F5EXU8"/>
<dbReference type="InterPro" id="IPR045863">
    <property type="entry name" value="CorA_TM1_TM2"/>
</dbReference>
<proteinExistence type="inferred from homology"/>
<dbReference type="GO" id="GO:0005886">
    <property type="term" value="C:plasma membrane"/>
    <property type="evidence" value="ECO:0007669"/>
    <property type="project" value="UniProtKB-SubCell"/>
</dbReference>
<dbReference type="GO" id="GO:0015095">
    <property type="term" value="F:magnesium ion transmembrane transporter activity"/>
    <property type="evidence" value="ECO:0007669"/>
    <property type="project" value="TreeGrafter"/>
</dbReference>
<accession>A0A1F5EXU8</accession>
<dbReference type="GO" id="GO:0000287">
    <property type="term" value="F:magnesium ion binding"/>
    <property type="evidence" value="ECO:0007669"/>
    <property type="project" value="TreeGrafter"/>
</dbReference>
<comment type="caution">
    <text evidence="13">The sequence shown here is derived from an EMBL/GenBank/DDBJ whole genome shotgun (WGS) entry which is preliminary data.</text>
</comment>
<evidence type="ECO:0000256" key="11">
    <source>
        <dbReference type="ARBA" id="ARBA00045497"/>
    </source>
</evidence>
<dbReference type="PANTHER" id="PTHR46494">
    <property type="entry name" value="CORA FAMILY METAL ION TRANSPORTER (EUROFUNG)"/>
    <property type="match status" value="1"/>
</dbReference>
<evidence type="ECO:0008006" key="15">
    <source>
        <dbReference type="Google" id="ProtNLM"/>
    </source>
</evidence>
<comment type="subcellular location">
    <subcellularLocation>
        <location evidence="1">Cell membrane</location>
        <topology evidence="1">Multi-pass membrane protein</topology>
    </subcellularLocation>
</comment>
<feature type="transmembrane region" description="Helical" evidence="12">
    <location>
        <begin position="388"/>
        <end position="411"/>
    </location>
</feature>
<evidence type="ECO:0000313" key="14">
    <source>
        <dbReference type="Proteomes" id="UP000177187"/>
    </source>
</evidence>
<dbReference type="PANTHER" id="PTHR46494:SF1">
    <property type="entry name" value="CORA FAMILY METAL ION TRANSPORTER (EUROFUNG)"/>
    <property type="match status" value="1"/>
</dbReference>
<name>A0A1F5EXU8_9BACT</name>
<evidence type="ECO:0000256" key="6">
    <source>
        <dbReference type="ARBA" id="ARBA00022842"/>
    </source>
</evidence>
<dbReference type="Gene3D" id="1.20.58.340">
    <property type="entry name" value="Magnesium transport protein CorA, transmembrane region"/>
    <property type="match status" value="1"/>
</dbReference>
<evidence type="ECO:0000256" key="9">
    <source>
        <dbReference type="ARBA" id="ARBA00023136"/>
    </source>
</evidence>
<dbReference type="Pfam" id="PF01544">
    <property type="entry name" value="CorA"/>
    <property type="match status" value="1"/>
</dbReference>